<name>A0A507CX39_9FUNG</name>
<dbReference type="Proteomes" id="UP000317494">
    <property type="component" value="Unassembled WGS sequence"/>
</dbReference>
<dbReference type="PANTHER" id="PTHR35585:SF1">
    <property type="entry name" value="HHE DOMAIN PROTEIN (AFU_ORTHOLOGUE AFUA_4G00730)"/>
    <property type="match status" value="1"/>
</dbReference>
<dbReference type="EMBL" id="QEAN01000190">
    <property type="protein sequence ID" value="TPX43769.1"/>
    <property type="molecule type" value="Genomic_DNA"/>
</dbReference>
<organism evidence="2 3">
    <name type="scientific">Synchytrium endobioticum</name>
    <dbReference type="NCBI Taxonomy" id="286115"/>
    <lineage>
        <taxon>Eukaryota</taxon>
        <taxon>Fungi</taxon>
        <taxon>Fungi incertae sedis</taxon>
        <taxon>Chytridiomycota</taxon>
        <taxon>Chytridiomycota incertae sedis</taxon>
        <taxon>Chytridiomycetes</taxon>
        <taxon>Synchytriales</taxon>
        <taxon>Synchytriaceae</taxon>
        <taxon>Synchytrium</taxon>
    </lineage>
</organism>
<dbReference type="CDD" id="cd12108">
    <property type="entry name" value="Hr-like"/>
    <property type="match status" value="1"/>
</dbReference>
<evidence type="ECO:0000259" key="1">
    <source>
        <dbReference type="Pfam" id="PF01814"/>
    </source>
</evidence>
<dbReference type="Pfam" id="PF01814">
    <property type="entry name" value="Hemerythrin"/>
    <property type="match status" value="1"/>
</dbReference>
<keyword evidence="3" id="KW-1185">Reference proteome</keyword>
<dbReference type="VEuPathDB" id="FungiDB:SeMB42_g04589"/>
<dbReference type="Gene3D" id="1.20.120.520">
    <property type="entry name" value="nmb1532 protein domain like"/>
    <property type="match status" value="1"/>
</dbReference>
<comment type="caution">
    <text evidence="2">The sequence shown here is derived from an EMBL/GenBank/DDBJ whole genome shotgun (WGS) entry which is preliminary data.</text>
</comment>
<evidence type="ECO:0000313" key="3">
    <source>
        <dbReference type="Proteomes" id="UP000317494"/>
    </source>
</evidence>
<dbReference type="STRING" id="286115.A0A507CX39"/>
<reference evidence="2 3" key="1">
    <citation type="journal article" date="2019" name="Sci. Rep.">
        <title>Comparative genomics of chytrid fungi reveal insights into the obligate biotrophic and pathogenic lifestyle of Synchytrium endobioticum.</title>
        <authorList>
            <person name="van de Vossenberg B.T.L.H."/>
            <person name="Warris S."/>
            <person name="Nguyen H.D.T."/>
            <person name="van Gent-Pelzer M.P.E."/>
            <person name="Joly D.L."/>
            <person name="van de Geest H.C."/>
            <person name="Bonants P.J.M."/>
            <person name="Smith D.S."/>
            <person name="Levesque C.A."/>
            <person name="van der Lee T.A.J."/>
        </authorList>
    </citation>
    <scope>NUCLEOTIDE SEQUENCE [LARGE SCALE GENOMIC DNA]</scope>
    <source>
        <strain evidence="2 3">MB42</strain>
    </source>
</reference>
<dbReference type="AlphaFoldDB" id="A0A507CX39"/>
<dbReference type="PANTHER" id="PTHR35585">
    <property type="entry name" value="HHE DOMAIN PROTEIN (AFU_ORTHOLOGUE AFUA_4G00730)"/>
    <property type="match status" value="1"/>
</dbReference>
<sequence length="304" mass="34763">MDLFRWTDGPAASDQQIPVHILLWSHWGTHVIWTLGRTSESINPVHRNFNSHVQTGPHSKKLMSMQLSRRIPVQSYIALTQYRLQPTLQRQSAVIKMMRTHQQPSLISGASGATSASGNEDFPSIIKKDHAEIDQYFKGYFKTPKNDVDNRRRYLNSLIRALAVHSTAEELTFYPVLIKHMSNGEELAAKNREEHLEVKKDLQRVDFMRMDDETLDPLLKKLHTEFLDHIKLEEEVELPQLKSSLTDSQAEELTETYLKYKTTAPTHPHPSAPDKGGMLEKAAGVASLPMDKLIDSQREFVKET</sequence>
<accession>A0A507CX39</accession>
<evidence type="ECO:0000313" key="2">
    <source>
        <dbReference type="EMBL" id="TPX43769.1"/>
    </source>
</evidence>
<gene>
    <name evidence="2" type="ORF">SeMB42_g04589</name>
</gene>
<proteinExistence type="predicted"/>
<dbReference type="InterPro" id="IPR012312">
    <property type="entry name" value="Hemerythrin-like"/>
</dbReference>
<feature type="domain" description="Hemerythrin-like" evidence="1">
    <location>
        <begin position="124"/>
        <end position="241"/>
    </location>
</feature>
<protein>
    <recommendedName>
        <fullName evidence="1">Hemerythrin-like domain-containing protein</fullName>
    </recommendedName>
</protein>